<dbReference type="SUPFAM" id="SSF48452">
    <property type="entry name" value="TPR-like"/>
    <property type="match status" value="1"/>
</dbReference>
<sequence length="470" mass="51346">MTSAGDLSRTAAALMRGGRHEEAIKAYRALLASHPDTPSAWYNLGYLLRHARRFEDALAAYAEALGRGIDAPEEVHLNRAVILIDHLARPDDAQAELEAALALRPDYGPALLNLGNLHEDRGDREAARAAYTRALDVSPGGSTALVRLAGLVTGDERAAMIAQLQPAFAVSSGEERAALGFALGRLLDADGDYDAAFAAYRDANAASGAGGSSYDRSRHDAFVDRLIATFPVAAAPPPVGKPPVFICGMFRSGSTLVEQILGRHSRVTPGGELDIISALIWERLRPYPDAVASPSEDALLTIRDAYLAQARARHPGADLLTDKRPDNFLHIGLIKTLFPDAKIVHTVRDPRDTLLSLYFLHLDASQSYAQDLEDAAHWHRAYARLIAHWRGLYGADIHDVDYDALVADPRAELAPLLDFLGLEWEEGLLDFHTADNAVRTASVWQVREPLYRRSSGRWRNYAHLLPDLGL</sequence>
<keyword evidence="1" id="KW-0808">Transferase</keyword>
<dbReference type="Proteomes" id="UP000192934">
    <property type="component" value="Chromosome I"/>
</dbReference>
<evidence type="ECO:0000313" key="4">
    <source>
        <dbReference type="Proteomes" id="UP000192934"/>
    </source>
</evidence>
<dbReference type="InterPro" id="IPR011990">
    <property type="entry name" value="TPR-like_helical_dom_sf"/>
</dbReference>
<dbReference type="GO" id="GO:0008476">
    <property type="term" value="F:protein-tyrosine sulfotransferase activity"/>
    <property type="evidence" value="ECO:0007669"/>
    <property type="project" value="InterPro"/>
</dbReference>
<organism evidence="3 4">
    <name type="scientific">Allosphingosinicella indica</name>
    <dbReference type="NCBI Taxonomy" id="941907"/>
    <lineage>
        <taxon>Bacteria</taxon>
        <taxon>Pseudomonadati</taxon>
        <taxon>Pseudomonadota</taxon>
        <taxon>Alphaproteobacteria</taxon>
        <taxon>Sphingomonadales</taxon>
        <taxon>Sphingomonadaceae</taxon>
        <taxon>Allosphingosinicella</taxon>
    </lineage>
</organism>
<dbReference type="Gene3D" id="1.25.40.10">
    <property type="entry name" value="Tetratricopeptide repeat domain"/>
    <property type="match status" value="2"/>
</dbReference>
<dbReference type="Pfam" id="PF13432">
    <property type="entry name" value="TPR_16"/>
    <property type="match status" value="2"/>
</dbReference>
<dbReference type="RefSeq" id="WP_172840890.1">
    <property type="nucleotide sequence ID" value="NZ_LT840185.1"/>
</dbReference>
<dbReference type="InterPro" id="IPR019734">
    <property type="entry name" value="TPR_rpt"/>
</dbReference>
<dbReference type="AlphaFoldDB" id="A0A1X7H2M5"/>
<dbReference type="PANTHER" id="PTHR12788:SF10">
    <property type="entry name" value="PROTEIN-TYROSINE SULFOTRANSFERASE"/>
    <property type="match status" value="1"/>
</dbReference>
<protein>
    <submittedName>
        <fullName evidence="3">Tetratricopeptide repeat-containing protein</fullName>
    </submittedName>
</protein>
<dbReference type="PROSITE" id="PS50005">
    <property type="entry name" value="TPR"/>
    <property type="match status" value="2"/>
</dbReference>
<dbReference type="InterPro" id="IPR027417">
    <property type="entry name" value="P-loop_NTPase"/>
</dbReference>
<dbReference type="PANTHER" id="PTHR12788">
    <property type="entry name" value="PROTEIN-TYROSINE SULFOTRANSFERASE 2"/>
    <property type="match status" value="1"/>
</dbReference>
<proteinExistence type="predicted"/>
<dbReference type="Gene3D" id="3.40.50.300">
    <property type="entry name" value="P-loop containing nucleotide triphosphate hydrolases"/>
    <property type="match status" value="1"/>
</dbReference>
<gene>
    <name evidence="3" type="ORF">SAMN06295910_2742</name>
</gene>
<name>A0A1X7H2M5_9SPHN</name>
<dbReference type="EMBL" id="LT840185">
    <property type="protein sequence ID" value="SMF78719.1"/>
    <property type="molecule type" value="Genomic_DNA"/>
</dbReference>
<dbReference type="SMART" id="SM00028">
    <property type="entry name" value="TPR"/>
    <property type="match status" value="4"/>
</dbReference>
<dbReference type="InterPro" id="IPR026634">
    <property type="entry name" value="TPST-like"/>
</dbReference>
<evidence type="ECO:0000256" key="1">
    <source>
        <dbReference type="ARBA" id="ARBA00022679"/>
    </source>
</evidence>
<accession>A0A1X7H2M5</accession>
<evidence type="ECO:0000313" key="3">
    <source>
        <dbReference type="EMBL" id="SMF78719.1"/>
    </source>
</evidence>
<feature type="repeat" description="TPR" evidence="2">
    <location>
        <begin position="108"/>
        <end position="141"/>
    </location>
</feature>
<dbReference type="Pfam" id="PF13469">
    <property type="entry name" value="Sulfotransfer_3"/>
    <property type="match status" value="1"/>
</dbReference>
<keyword evidence="2" id="KW-0802">TPR repeat</keyword>
<keyword evidence="4" id="KW-1185">Reference proteome</keyword>
<dbReference type="SUPFAM" id="SSF52540">
    <property type="entry name" value="P-loop containing nucleoside triphosphate hydrolases"/>
    <property type="match status" value="1"/>
</dbReference>
<feature type="repeat" description="TPR" evidence="2">
    <location>
        <begin position="38"/>
        <end position="71"/>
    </location>
</feature>
<evidence type="ECO:0000256" key="2">
    <source>
        <dbReference type="PROSITE-ProRule" id="PRU00339"/>
    </source>
</evidence>
<reference evidence="4" key="1">
    <citation type="submission" date="2017-04" db="EMBL/GenBank/DDBJ databases">
        <authorList>
            <person name="Varghese N."/>
            <person name="Submissions S."/>
        </authorList>
    </citation>
    <scope>NUCLEOTIDE SEQUENCE [LARGE SCALE GENOMIC DNA]</scope>
    <source>
        <strain evidence="4">Dd16</strain>
    </source>
</reference>
<dbReference type="STRING" id="941907.SAMN06295910_2742"/>